<feature type="region of interest" description="Disordered" evidence="14">
    <location>
        <begin position="303"/>
        <end position="329"/>
    </location>
</feature>
<sequence length="856" mass="94597">MNTRKFAFVATTALVGSMMLAGAAYAQSTGTAEVEEVVVTAAGQKKIEGVIAETAPKARTTINQEYIDRQGSGQTILQTLNLTPGLNFVNNDPYGASGGNIRLRGFDGNRISLTFDGIPLNDTGNYAIYSNQQLDSELISQANVITGATDVDTPTISATGGVINYTVRKPRDEFGGMATFSAGTFNFKRVFGLVETGEFGPWGTKAWFSASYQNYDKFKGRGDLERKQFNARIWQDIGDNGDFVSLALHWNENRNYAYYSPNLGNSNYDPTKPISATNTPRQIDQFGWDVDFDGNWVAPTAQRGVADGDTNPNSGATSNTGWWGGRINPSNTGNVRIQSRYSLTDNLRFTFDPSFQYVMANGGSQMQVINEFDPKLIGKATTFPTCGGGGTGVDLNNDGDCLDRVRYFSPSNTNTRRYGLNTSLIWDINDDSTLRLAYTYDKGRHRQTSEGGFVNQQTGQFEDWFGGKETWGGRRLTTADGALLRFRDRFSIAELSQLALEYRGRFFDDQLRVVAGLQYKEFSRELNQYCYTQNNSSTVNCTTQTATPIVGGLGNVTLPGSATSYIPPFSYTAKINDVLPNVSASWQFDGASSMYASYSEQISALRTDSYYYVYRATDGSIQSLNAKPESSKTVEVGYRYQASTVLAQANVFYTNYENRVVSSYDPDQDTYIERNVGSVKTKGVEGSVGWRPTERLSLLGSVTYTAAEYQDNLLMRRIVSGPTTTLVYAPIKGKQLVETPEWMATGRIAYDFGPVQAGLQAKYVGERFATDMNDMKIDSYTLFDLDVRMSLEKLANVENAFLQLNVWNLTDERYLGNLGTQVTANSNDKTAWNVTSQPFASVGAPRTFMLTLRLGF</sequence>
<dbReference type="InterPro" id="IPR012910">
    <property type="entry name" value="Plug_dom"/>
</dbReference>
<dbReference type="RefSeq" id="WP_099620494.1">
    <property type="nucleotide sequence ID" value="NZ_CP024201.1"/>
</dbReference>
<evidence type="ECO:0000256" key="13">
    <source>
        <dbReference type="RuleBase" id="RU003357"/>
    </source>
</evidence>
<keyword evidence="3 12" id="KW-1134">Transmembrane beta strand</keyword>
<reference evidence="18 19" key="1">
    <citation type="submission" date="2017-10" db="EMBL/GenBank/DDBJ databases">
        <title>Genome sequence of Caulobacter mirabilis FWC38.</title>
        <authorList>
            <person name="Fiebig A."/>
            <person name="Crosson S."/>
        </authorList>
    </citation>
    <scope>NUCLEOTIDE SEQUENCE [LARGE SCALE GENOMIC DNA]</scope>
    <source>
        <strain evidence="18 19">FWC 38</strain>
    </source>
</reference>
<feature type="signal peptide" evidence="15">
    <location>
        <begin position="1"/>
        <end position="26"/>
    </location>
</feature>
<dbReference type="InterPro" id="IPR039426">
    <property type="entry name" value="TonB-dep_rcpt-like"/>
</dbReference>
<evidence type="ECO:0000256" key="10">
    <source>
        <dbReference type="ARBA" id="ARBA00023136"/>
    </source>
</evidence>
<feature type="domain" description="TonB-dependent receptor plug" evidence="17">
    <location>
        <begin position="54"/>
        <end position="161"/>
    </location>
</feature>
<evidence type="ECO:0000259" key="16">
    <source>
        <dbReference type="Pfam" id="PF00593"/>
    </source>
</evidence>
<gene>
    <name evidence="18" type="ORF">CSW64_01835</name>
</gene>
<evidence type="ECO:0000256" key="11">
    <source>
        <dbReference type="ARBA" id="ARBA00023237"/>
    </source>
</evidence>
<evidence type="ECO:0000256" key="2">
    <source>
        <dbReference type="ARBA" id="ARBA00022448"/>
    </source>
</evidence>
<keyword evidence="8" id="KW-0406">Ion transport</keyword>
<keyword evidence="9 13" id="KW-0798">TonB box</keyword>
<feature type="domain" description="TonB-dependent receptor-like beta-barrel" evidence="16">
    <location>
        <begin position="392"/>
        <end position="792"/>
    </location>
</feature>
<organism evidence="18 19">
    <name type="scientific">Caulobacter mirabilis</name>
    <dbReference type="NCBI Taxonomy" id="69666"/>
    <lineage>
        <taxon>Bacteria</taxon>
        <taxon>Pseudomonadati</taxon>
        <taxon>Pseudomonadota</taxon>
        <taxon>Alphaproteobacteria</taxon>
        <taxon>Caulobacterales</taxon>
        <taxon>Caulobacteraceae</taxon>
        <taxon>Caulobacter</taxon>
    </lineage>
</organism>
<feature type="compositionally biased region" description="Polar residues" evidence="14">
    <location>
        <begin position="310"/>
        <end position="321"/>
    </location>
</feature>
<dbReference type="InterPro" id="IPR037066">
    <property type="entry name" value="Plug_dom_sf"/>
</dbReference>
<accession>A0A2D2ATD8</accession>
<evidence type="ECO:0000256" key="5">
    <source>
        <dbReference type="ARBA" id="ARBA00022692"/>
    </source>
</evidence>
<dbReference type="Gene3D" id="2.170.130.10">
    <property type="entry name" value="TonB-dependent receptor, plug domain"/>
    <property type="match status" value="1"/>
</dbReference>
<keyword evidence="2 12" id="KW-0813">Transport</keyword>
<dbReference type="GO" id="GO:0015344">
    <property type="term" value="F:siderophore uptake transmembrane transporter activity"/>
    <property type="evidence" value="ECO:0007669"/>
    <property type="project" value="TreeGrafter"/>
</dbReference>
<dbReference type="KEGG" id="cmb:CSW64_01835"/>
<evidence type="ECO:0000256" key="7">
    <source>
        <dbReference type="ARBA" id="ARBA00023004"/>
    </source>
</evidence>
<evidence type="ECO:0000256" key="4">
    <source>
        <dbReference type="ARBA" id="ARBA00022496"/>
    </source>
</evidence>
<protein>
    <submittedName>
        <fullName evidence="18">TonB-dependent receptor</fullName>
    </submittedName>
</protein>
<evidence type="ECO:0000313" key="19">
    <source>
        <dbReference type="Proteomes" id="UP000228945"/>
    </source>
</evidence>
<dbReference type="PROSITE" id="PS52016">
    <property type="entry name" value="TONB_DEPENDENT_REC_3"/>
    <property type="match status" value="1"/>
</dbReference>
<evidence type="ECO:0000256" key="15">
    <source>
        <dbReference type="SAM" id="SignalP"/>
    </source>
</evidence>
<evidence type="ECO:0000256" key="3">
    <source>
        <dbReference type="ARBA" id="ARBA00022452"/>
    </source>
</evidence>
<keyword evidence="4" id="KW-0410">Iron transport</keyword>
<dbReference type="SUPFAM" id="SSF56935">
    <property type="entry name" value="Porins"/>
    <property type="match status" value="1"/>
</dbReference>
<keyword evidence="18" id="KW-0675">Receptor</keyword>
<keyword evidence="6 15" id="KW-0732">Signal</keyword>
<dbReference type="Pfam" id="PF00593">
    <property type="entry name" value="TonB_dep_Rec_b-barrel"/>
    <property type="match status" value="1"/>
</dbReference>
<keyword evidence="10 12" id="KW-0472">Membrane</keyword>
<keyword evidence="19" id="KW-1185">Reference proteome</keyword>
<dbReference type="PANTHER" id="PTHR32552:SF89">
    <property type="entry name" value="CATECHOLATE SIDEROPHORE RECEPTOR FIU"/>
    <property type="match status" value="1"/>
</dbReference>
<evidence type="ECO:0000259" key="17">
    <source>
        <dbReference type="Pfam" id="PF07715"/>
    </source>
</evidence>
<evidence type="ECO:0000256" key="14">
    <source>
        <dbReference type="SAM" id="MobiDB-lite"/>
    </source>
</evidence>
<keyword evidence="7" id="KW-0408">Iron</keyword>
<dbReference type="Pfam" id="PF07715">
    <property type="entry name" value="Plug"/>
    <property type="match status" value="1"/>
</dbReference>
<dbReference type="InterPro" id="IPR000531">
    <property type="entry name" value="Beta-barrel_TonB"/>
</dbReference>
<evidence type="ECO:0000256" key="1">
    <source>
        <dbReference type="ARBA" id="ARBA00004571"/>
    </source>
</evidence>
<dbReference type="OrthoDB" id="593427at2"/>
<dbReference type="InterPro" id="IPR036942">
    <property type="entry name" value="Beta-barrel_TonB_sf"/>
</dbReference>
<dbReference type="PANTHER" id="PTHR32552">
    <property type="entry name" value="FERRICHROME IRON RECEPTOR-RELATED"/>
    <property type="match status" value="1"/>
</dbReference>
<evidence type="ECO:0000256" key="6">
    <source>
        <dbReference type="ARBA" id="ARBA00022729"/>
    </source>
</evidence>
<evidence type="ECO:0000256" key="12">
    <source>
        <dbReference type="PROSITE-ProRule" id="PRU01360"/>
    </source>
</evidence>
<proteinExistence type="inferred from homology"/>
<dbReference type="Proteomes" id="UP000228945">
    <property type="component" value="Chromosome"/>
</dbReference>
<keyword evidence="11 12" id="KW-0998">Cell outer membrane</keyword>
<dbReference type="EMBL" id="CP024201">
    <property type="protein sequence ID" value="ATQ41237.1"/>
    <property type="molecule type" value="Genomic_DNA"/>
</dbReference>
<keyword evidence="5 12" id="KW-0812">Transmembrane</keyword>
<dbReference type="GO" id="GO:0009279">
    <property type="term" value="C:cell outer membrane"/>
    <property type="evidence" value="ECO:0007669"/>
    <property type="project" value="UniProtKB-SubCell"/>
</dbReference>
<evidence type="ECO:0000313" key="18">
    <source>
        <dbReference type="EMBL" id="ATQ41237.1"/>
    </source>
</evidence>
<evidence type="ECO:0000256" key="8">
    <source>
        <dbReference type="ARBA" id="ARBA00023065"/>
    </source>
</evidence>
<name>A0A2D2ATD8_9CAUL</name>
<dbReference type="Gene3D" id="2.40.170.20">
    <property type="entry name" value="TonB-dependent receptor, beta-barrel domain"/>
    <property type="match status" value="1"/>
</dbReference>
<dbReference type="AlphaFoldDB" id="A0A2D2ATD8"/>
<feature type="chain" id="PRO_5016387591" evidence="15">
    <location>
        <begin position="27"/>
        <end position="856"/>
    </location>
</feature>
<comment type="similarity">
    <text evidence="12 13">Belongs to the TonB-dependent receptor family.</text>
</comment>
<evidence type="ECO:0000256" key="9">
    <source>
        <dbReference type="ARBA" id="ARBA00023077"/>
    </source>
</evidence>
<comment type="subcellular location">
    <subcellularLocation>
        <location evidence="1 12">Cell outer membrane</location>
        <topology evidence="1 12">Multi-pass membrane protein</topology>
    </subcellularLocation>
</comment>